<dbReference type="InterPro" id="IPR036390">
    <property type="entry name" value="WH_DNA-bd_sf"/>
</dbReference>
<gene>
    <name evidence="6" type="ordered locus">DR_A0336</name>
</gene>
<sequence length="316" mass="35115">MSNSCLAPLRYAVCIPMELRHLRYFLAVADERNVTRAAARLGIQQPPLSQQIRELEREIGTPLFHRVPRGVELTEAGHTFLRLVQSIPAQVEGATHEARRAGRGETGELRVGFTGAASINPQVQGLLRRYRDLYPDVRLTLTEKNTVTLLDELRSHQLDAVLARPLPQHLGDLTLTLVAREPMVAVVPRGHPAAQTRPLPLERLRDETFITTPREFGPLIYDTVWQACRAAGFEPRLGQLAPQMLSIVSLVAAGLGVSLVPDAMRRLNLEGCEYLELRPPVPTVDLTLLCRPHERAATVLNFTALVGDMQETGPHR</sequence>
<dbReference type="InterPro" id="IPR000847">
    <property type="entry name" value="LysR_HTH_N"/>
</dbReference>
<comment type="similarity">
    <text evidence="1">Belongs to the LysR transcriptional regulatory family.</text>
</comment>
<dbReference type="PANTHER" id="PTHR30346:SF30">
    <property type="entry name" value="SMALL NEUTRAL PROTEASE REGULATORY PROTEIN"/>
    <property type="match status" value="1"/>
</dbReference>
<dbReference type="STRING" id="243230.DR_A0336"/>
<dbReference type="SUPFAM" id="SSF46785">
    <property type="entry name" value="Winged helix' DNA-binding domain"/>
    <property type="match status" value="1"/>
</dbReference>
<dbReference type="PRINTS" id="PR00039">
    <property type="entry name" value="HTHLYSR"/>
</dbReference>
<dbReference type="GO" id="GO:0003677">
    <property type="term" value="F:DNA binding"/>
    <property type="evidence" value="ECO:0007669"/>
    <property type="project" value="UniProtKB-KW"/>
</dbReference>
<dbReference type="eggNOG" id="COG0583">
    <property type="taxonomic scope" value="Bacteria"/>
</dbReference>
<dbReference type="GO" id="GO:0003700">
    <property type="term" value="F:DNA-binding transcription factor activity"/>
    <property type="evidence" value="ECO:0000318"/>
    <property type="project" value="GO_Central"/>
</dbReference>
<keyword evidence="3" id="KW-0238">DNA-binding</keyword>
<dbReference type="InterPro" id="IPR037410">
    <property type="entry name" value="BudR_PBP2"/>
</dbReference>
<proteinExistence type="inferred from homology"/>
<evidence type="ECO:0000313" key="6">
    <source>
        <dbReference type="EMBL" id="AAF12446.1"/>
    </source>
</evidence>
<dbReference type="SUPFAM" id="SSF53850">
    <property type="entry name" value="Periplasmic binding protein-like II"/>
    <property type="match status" value="1"/>
</dbReference>
<dbReference type="FunFam" id="1.10.10.10:FF:000001">
    <property type="entry name" value="LysR family transcriptional regulator"/>
    <property type="match status" value="1"/>
</dbReference>
<keyword evidence="7" id="KW-1185">Reference proteome</keyword>
<keyword evidence="4" id="KW-0804">Transcription</keyword>
<dbReference type="InterPro" id="IPR036388">
    <property type="entry name" value="WH-like_DNA-bd_sf"/>
</dbReference>
<evidence type="ECO:0000313" key="7">
    <source>
        <dbReference type="Proteomes" id="UP000002524"/>
    </source>
</evidence>
<evidence type="ECO:0000256" key="3">
    <source>
        <dbReference type="ARBA" id="ARBA00023125"/>
    </source>
</evidence>
<dbReference type="EMBL" id="AE001825">
    <property type="protein sequence ID" value="AAF12446.1"/>
    <property type="molecule type" value="Genomic_DNA"/>
</dbReference>
<dbReference type="PaxDb" id="243230-DR_A0336"/>
<dbReference type="HOGENOM" id="CLU_039613_6_4_0"/>
<dbReference type="Gene3D" id="1.10.10.10">
    <property type="entry name" value="Winged helix-like DNA-binding domain superfamily/Winged helix DNA-binding domain"/>
    <property type="match status" value="1"/>
</dbReference>
<dbReference type="InterPro" id="IPR005119">
    <property type="entry name" value="LysR_subst-bd"/>
</dbReference>
<dbReference type="PANTHER" id="PTHR30346">
    <property type="entry name" value="TRANSCRIPTIONAL DUAL REGULATOR HCAR-RELATED"/>
    <property type="match status" value="1"/>
</dbReference>
<dbReference type="GO" id="GO:0006355">
    <property type="term" value="P:regulation of DNA-templated transcription"/>
    <property type="evidence" value="ECO:0000318"/>
    <property type="project" value="GO_Central"/>
</dbReference>
<reference evidence="6 7" key="1">
    <citation type="journal article" date="1999" name="Science">
        <title>Genome sequence of the radioresistant bacterium Deinococcus radiodurans R1.</title>
        <authorList>
            <person name="White O."/>
            <person name="Eisen J.A."/>
            <person name="Heidelberg J.F."/>
            <person name="Hickey E.K."/>
            <person name="Peterson J.D."/>
            <person name="Dodson R.J."/>
            <person name="Haft D.H."/>
            <person name="Gwinn M.L."/>
            <person name="Nelson W.C."/>
            <person name="Richardson D.L."/>
            <person name="Moffat K.S."/>
            <person name="Qin H."/>
            <person name="Jiang L."/>
            <person name="Pamphile W."/>
            <person name="Crosby M."/>
            <person name="Shen M."/>
            <person name="Vamathevan J.J."/>
            <person name="Lam P."/>
            <person name="McDonald L."/>
            <person name="Utterback T."/>
            <person name="Zalewski C."/>
            <person name="Makarova K.S."/>
            <person name="Aravind L."/>
            <person name="Daly M.J."/>
            <person name="Minton K.W."/>
            <person name="Fleischmann R.D."/>
            <person name="Ketchum K.A."/>
            <person name="Nelson K.E."/>
            <person name="Salzberg S."/>
            <person name="Smith H.O."/>
            <person name="Venter J.C."/>
            <person name="Fraser C.M."/>
        </authorList>
    </citation>
    <scope>NUCLEOTIDE SEQUENCE [LARGE SCALE GENOMIC DNA]</scope>
    <source>
        <strain evidence="7">ATCC 13939 / DSM 20539 / JCM 16871 / LMG 4051 / NBRC 15346 / NCIMB 9279 / R1 / VKM B-1422</strain>
    </source>
</reference>
<dbReference type="PIR" id="D75588">
    <property type="entry name" value="D75588"/>
</dbReference>
<accession>Q9RYH7</accession>
<dbReference type="OrthoDB" id="9803735at2"/>
<dbReference type="Pfam" id="PF00126">
    <property type="entry name" value="HTH_1"/>
    <property type="match status" value="1"/>
</dbReference>
<feature type="domain" description="HTH lysR-type" evidence="5">
    <location>
        <begin position="17"/>
        <end position="74"/>
    </location>
</feature>
<evidence type="ECO:0000256" key="4">
    <source>
        <dbReference type="ARBA" id="ARBA00023163"/>
    </source>
</evidence>
<dbReference type="Proteomes" id="UP000002524">
    <property type="component" value="Chromosome 2"/>
</dbReference>
<evidence type="ECO:0000256" key="2">
    <source>
        <dbReference type="ARBA" id="ARBA00023015"/>
    </source>
</evidence>
<organism evidence="6 7">
    <name type="scientific">Deinococcus radiodurans (strain ATCC 13939 / DSM 20539 / JCM 16871 / CCUG 27074 / LMG 4051 / NBRC 15346 / NCIMB 9279 / VKM B-1422 / R1)</name>
    <dbReference type="NCBI Taxonomy" id="243230"/>
    <lineage>
        <taxon>Bacteria</taxon>
        <taxon>Thermotogati</taxon>
        <taxon>Deinococcota</taxon>
        <taxon>Deinococci</taxon>
        <taxon>Deinococcales</taxon>
        <taxon>Deinococcaceae</taxon>
        <taxon>Deinococcus</taxon>
    </lineage>
</organism>
<dbReference type="KEGG" id="dra:DR_A0336"/>
<dbReference type="Pfam" id="PF03466">
    <property type="entry name" value="LysR_substrate"/>
    <property type="match status" value="1"/>
</dbReference>
<dbReference type="PROSITE" id="PS50931">
    <property type="entry name" value="HTH_LYSR"/>
    <property type="match status" value="1"/>
</dbReference>
<protein>
    <submittedName>
        <fullName evidence="6">Transcriptional regulator, HTH_1 family</fullName>
    </submittedName>
</protein>
<dbReference type="Gene3D" id="3.40.190.10">
    <property type="entry name" value="Periplasmic binding protein-like II"/>
    <property type="match status" value="2"/>
</dbReference>
<dbReference type="InParanoid" id="Q9RYH7"/>
<name>Q9RYH7_DEIRA</name>
<dbReference type="PATRIC" id="fig|243230.17.peg.3228"/>
<dbReference type="EnsemblBacteria" id="AAF12446">
    <property type="protein sequence ID" value="AAF12446"/>
    <property type="gene ID" value="DR_A0336"/>
</dbReference>
<dbReference type="CDD" id="cd08451">
    <property type="entry name" value="PBP2_BudR"/>
    <property type="match status" value="1"/>
</dbReference>
<evidence type="ECO:0000256" key="1">
    <source>
        <dbReference type="ARBA" id="ARBA00009437"/>
    </source>
</evidence>
<evidence type="ECO:0000259" key="5">
    <source>
        <dbReference type="PROSITE" id="PS50931"/>
    </source>
</evidence>
<dbReference type="GO" id="GO:0032993">
    <property type="term" value="C:protein-DNA complex"/>
    <property type="evidence" value="ECO:0000318"/>
    <property type="project" value="GO_Central"/>
</dbReference>
<dbReference type="SMR" id="Q9RYH7"/>
<keyword evidence="2" id="KW-0805">Transcription regulation</keyword>
<dbReference type="AlphaFoldDB" id="Q9RYH7"/>